<dbReference type="InterPro" id="IPR036890">
    <property type="entry name" value="HATPase_C_sf"/>
</dbReference>
<keyword evidence="13" id="KW-1185">Reference proteome</keyword>
<comment type="subcellular location">
    <subcellularLocation>
        <location evidence="2">Membrane</location>
    </subcellularLocation>
</comment>
<dbReference type="STRING" id="1172194.WQQ_31410"/>
<evidence type="ECO:0000313" key="13">
    <source>
        <dbReference type="Proteomes" id="UP000003704"/>
    </source>
</evidence>
<dbReference type="InterPro" id="IPR050428">
    <property type="entry name" value="TCS_sensor_his_kinase"/>
</dbReference>
<feature type="domain" description="Histidine kinase" evidence="11">
    <location>
        <begin position="244"/>
        <end position="461"/>
    </location>
</feature>
<dbReference type="PRINTS" id="PR00344">
    <property type="entry name" value="BCTRLSENSOR"/>
</dbReference>
<dbReference type="InterPro" id="IPR003661">
    <property type="entry name" value="HisK_dim/P_dom"/>
</dbReference>
<name>I7ZCH3_9GAMM</name>
<sequence length="462" mass="50342">MHSPSIRRSLLTIIGGVFVISMLLVFAAARAYGARAANLSYDRLLTASALSIVEALTVIQGELSVDLPYSSLSSLSQAPEDRVFYRIAGPQGDLVTGQGDLPWPKRTPAGEAPLFFDAEYSGETVRFAMLRRWIAAPGLRGWATVQIGQTRRAREAFARDIVLRSVLPIAALTLLALGAVWLGVYRALRPLRRIEQELLSRSPSDLSPVSAPVPVEMTAMVHALDRFMGRLSLNIATLRAFIAEAAHQIRTPLAILRAQAQNALDEDDVERQRRAVVVVEDQATRLTRLVNQLLSDAAVIHRADLRCFDEVLLADVVRQALRDSLPRADADLRVRFDCEAEDAQIQGDAMMLREAIKNLVDNALRYGCGEAPANEPDLALRLYAHGSAYRIEVADRGPGIAQAERATVFERFSRGSTAKPGGAGLGLAIVRRVAESHGGTVSLHDREGGGLRIRIELPRGSA</sequence>
<evidence type="ECO:0000256" key="2">
    <source>
        <dbReference type="ARBA" id="ARBA00004370"/>
    </source>
</evidence>
<evidence type="ECO:0000256" key="9">
    <source>
        <dbReference type="ARBA" id="ARBA00023136"/>
    </source>
</evidence>
<evidence type="ECO:0000256" key="1">
    <source>
        <dbReference type="ARBA" id="ARBA00000085"/>
    </source>
</evidence>
<dbReference type="InterPro" id="IPR004358">
    <property type="entry name" value="Sig_transdc_His_kin-like_C"/>
</dbReference>
<dbReference type="GO" id="GO:0005886">
    <property type="term" value="C:plasma membrane"/>
    <property type="evidence" value="ECO:0007669"/>
    <property type="project" value="TreeGrafter"/>
</dbReference>
<dbReference type="Gene3D" id="3.30.565.10">
    <property type="entry name" value="Histidine kinase-like ATPase, C-terminal domain"/>
    <property type="match status" value="1"/>
</dbReference>
<dbReference type="CDD" id="cd00082">
    <property type="entry name" value="HisKA"/>
    <property type="match status" value="1"/>
</dbReference>
<protein>
    <recommendedName>
        <fullName evidence="3">histidine kinase</fullName>
        <ecNumber evidence="3">2.7.13.3</ecNumber>
    </recommendedName>
</protein>
<dbReference type="Gene3D" id="1.10.287.130">
    <property type="match status" value="1"/>
</dbReference>
<dbReference type="SUPFAM" id="SSF55874">
    <property type="entry name" value="ATPase domain of HSP90 chaperone/DNA topoisomerase II/histidine kinase"/>
    <property type="match status" value="1"/>
</dbReference>
<organism evidence="12 13">
    <name type="scientific">Hydrocarboniphaga effusa AP103</name>
    <dbReference type="NCBI Taxonomy" id="1172194"/>
    <lineage>
        <taxon>Bacteria</taxon>
        <taxon>Pseudomonadati</taxon>
        <taxon>Pseudomonadota</taxon>
        <taxon>Gammaproteobacteria</taxon>
        <taxon>Nevskiales</taxon>
        <taxon>Nevskiaceae</taxon>
        <taxon>Hydrocarboniphaga</taxon>
    </lineage>
</organism>
<dbReference type="InterPro" id="IPR003594">
    <property type="entry name" value="HATPase_dom"/>
</dbReference>
<dbReference type="SUPFAM" id="SSF47384">
    <property type="entry name" value="Homodimeric domain of signal transducing histidine kinase"/>
    <property type="match status" value="1"/>
</dbReference>
<dbReference type="Pfam" id="PF00512">
    <property type="entry name" value="HisKA"/>
    <property type="match status" value="1"/>
</dbReference>
<keyword evidence="4" id="KW-0597">Phosphoprotein</keyword>
<evidence type="ECO:0000256" key="6">
    <source>
        <dbReference type="ARBA" id="ARBA00022692"/>
    </source>
</evidence>
<feature type="transmembrane region" description="Helical" evidence="10">
    <location>
        <begin position="161"/>
        <end position="184"/>
    </location>
</feature>
<keyword evidence="5" id="KW-0808">Transferase</keyword>
<dbReference type="Pfam" id="PF02518">
    <property type="entry name" value="HATPase_c"/>
    <property type="match status" value="1"/>
</dbReference>
<evidence type="ECO:0000256" key="5">
    <source>
        <dbReference type="ARBA" id="ARBA00022679"/>
    </source>
</evidence>
<dbReference type="PATRIC" id="fig|1172194.4.peg.3044"/>
<accession>I7ZCH3</accession>
<evidence type="ECO:0000256" key="8">
    <source>
        <dbReference type="ARBA" id="ARBA00022989"/>
    </source>
</evidence>
<dbReference type="SMART" id="SM00387">
    <property type="entry name" value="HATPase_c"/>
    <property type="match status" value="1"/>
</dbReference>
<dbReference type="AlphaFoldDB" id="I7ZCH3"/>
<reference evidence="12 13" key="1">
    <citation type="journal article" date="2012" name="J. Bacteriol.">
        <title>Genome Sequence of n-Alkane-Degrading Hydrocarboniphaga effusa Strain AP103T (ATCC BAA-332T).</title>
        <authorList>
            <person name="Chang H.K."/>
            <person name="Zylstra G.J."/>
            <person name="Chae J.C."/>
        </authorList>
    </citation>
    <scope>NUCLEOTIDE SEQUENCE [LARGE SCALE GENOMIC DNA]</scope>
    <source>
        <strain evidence="12 13">AP103</strain>
    </source>
</reference>
<evidence type="ECO:0000256" key="4">
    <source>
        <dbReference type="ARBA" id="ARBA00022553"/>
    </source>
</evidence>
<dbReference type="PANTHER" id="PTHR45436:SF1">
    <property type="entry name" value="SENSOR PROTEIN QSEC"/>
    <property type="match status" value="1"/>
</dbReference>
<evidence type="ECO:0000259" key="11">
    <source>
        <dbReference type="PROSITE" id="PS50109"/>
    </source>
</evidence>
<dbReference type="SMART" id="SM00388">
    <property type="entry name" value="HisKA"/>
    <property type="match status" value="1"/>
</dbReference>
<dbReference type="InterPro" id="IPR005467">
    <property type="entry name" value="His_kinase_dom"/>
</dbReference>
<keyword evidence="8 10" id="KW-1133">Transmembrane helix</keyword>
<evidence type="ECO:0000313" key="12">
    <source>
        <dbReference type="EMBL" id="EIT69559.1"/>
    </source>
</evidence>
<dbReference type="Pfam" id="PF08521">
    <property type="entry name" value="2CSK_N"/>
    <property type="match status" value="1"/>
</dbReference>
<evidence type="ECO:0000256" key="10">
    <source>
        <dbReference type="SAM" id="Phobius"/>
    </source>
</evidence>
<evidence type="ECO:0000256" key="3">
    <source>
        <dbReference type="ARBA" id="ARBA00012438"/>
    </source>
</evidence>
<proteinExistence type="predicted"/>
<dbReference type="InterPro" id="IPR036097">
    <property type="entry name" value="HisK_dim/P_sf"/>
</dbReference>
<keyword evidence="7 12" id="KW-0418">Kinase</keyword>
<dbReference type="InterPro" id="IPR013727">
    <property type="entry name" value="2CSK_N"/>
</dbReference>
<dbReference type="CDD" id="cd00075">
    <property type="entry name" value="HATPase"/>
    <property type="match status" value="1"/>
</dbReference>
<keyword evidence="6 10" id="KW-0812">Transmembrane</keyword>
<dbReference type="GO" id="GO:0000155">
    <property type="term" value="F:phosphorelay sensor kinase activity"/>
    <property type="evidence" value="ECO:0007669"/>
    <property type="project" value="InterPro"/>
</dbReference>
<dbReference type="PROSITE" id="PS50109">
    <property type="entry name" value="HIS_KIN"/>
    <property type="match status" value="1"/>
</dbReference>
<comment type="caution">
    <text evidence="12">The sequence shown here is derived from an EMBL/GenBank/DDBJ whole genome shotgun (WGS) entry which is preliminary data.</text>
</comment>
<dbReference type="EC" id="2.7.13.3" evidence="3"/>
<dbReference type="Proteomes" id="UP000003704">
    <property type="component" value="Unassembled WGS sequence"/>
</dbReference>
<evidence type="ECO:0000256" key="7">
    <source>
        <dbReference type="ARBA" id="ARBA00022777"/>
    </source>
</evidence>
<gene>
    <name evidence="12" type="ORF">WQQ_31410</name>
</gene>
<dbReference type="PANTHER" id="PTHR45436">
    <property type="entry name" value="SENSOR HISTIDINE KINASE YKOH"/>
    <property type="match status" value="1"/>
</dbReference>
<keyword evidence="9 10" id="KW-0472">Membrane</keyword>
<comment type="catalytic activity">
    <reaction evidence="1">
        <text>ATP + protein L-histidine = ADP + protein N-phospho-L-histidine.</text>
        <dbReference type="EC" id="2.7.13.3"/>
    </reaction>
</comment>
<dbReference type="EMBL" id="AKGD01000002">
    <property type="protein sequence ID" value="EIT69559.1"/>
    <property type="molecule type" value="Genomic_DNA"/>
</dbReference>